<dbReference type="PANTHER" id="PTHR42970">
    <property type="entry name" value="PECTATE LYASE C-RELATED"/>
    <property type="match status" value="1"/>
</dbReference>
<evidence type="ECO:0000256" key="3">
    <source>
        <dbReference type="ARBA" id="ARBA00022525"/>
    </source>
</evidence>
<dbReference type="Gene3D" id="2.160.20.10">
    <property type="entry name" value="Single-stranded right-handed beta-helix, Pectin lyase-like"/>
    <property type="match status" value="1"/>
</dbReference>
<comment type="cofactor">
    <cofactor evidence="1">
        <name>Ca(2+)</name>
        <dbReference type="ChEBI" id="CHEBI:29108"/>
    </cofactor>
</comment>
<evidence type="ECO:0000256" key="8">
    <source>
        <dbReference type="SAM" id="SignalP"/>
    </source>
</evidence>
<protein>
    <submittedName>
        <fullName evidence="9">Unnamed protein product</fullName>
    </submittedName>
</protein>
<dbReference type="GO" id="GO:0005576">
    <property type="term" value="C:extracellular region"/>
    <property type="evidence" value="ECO:0007669"/>
    <property type="project" value="UniProtKB-SubCell"/>
</dbReference>
<organism evidence="9 10">
    <name type="scientific">Aspergillus oryzae</name>
    <name type="common">Yellow koji mold</name>
    <dbReference type="NCBI Taxonomy" id="5062"/>
    <lineage>
        <taxon>Eukaryota</taxon>
        <taxon>Fungi</taxon>
        <taxon>Dikarya</taxon>
        <taxon>Ascomycota</taxon>
        <taxon>Pezizomycotina</taxon>
        <taxon>Eurotiomycetes</taxon>
        <taxon>Eurotiomycetidae</taxon>
        <taxon>Eurotiales</taxon>
        <taxon>Aspergillaceae</taxon>
        <taxon>Aspergillus</taxon>
        <taxon>Aspergillus subgen. Circumdati</taxon>
    </lineage>
</organism>
<evidence type="ECO:0000313" key="10">
    <source>
        <dbReference type="Proteomes" id="UP001165205"/>
    </source>
</evidence>
<evidence type="ECO:0000256" key="5">
    <source>
        <dbReference type="ARBA" id="ARBA00022729"/>
    </source>
</evidence>
<evidence type="ECO:0000313" key="9">
    <source>
        <dbReference type="EMBL" id="GMG24763.1"/>
    </source>
</evidence>
<keyword evidence="4" id="KW-0479">Metal-binding</keyword>
<dbReference type="AlphaFoldDB" id="A0AAN4YEP4"/>
<dbReference type="InterPro" id="IPR012334">
    <property type="entry name" value="Pectin_lyas_fold"/>
</dbReference>
<evidence type="ECO:0000256" key="1">
    <source>
        <dbReference type="ARBA" id="ARBA00001913"/>
    </source>
</evidence>
<dbReference type="InterPro" id="IPR052063">
    <property type="entry name" value="Polysaccharide_Lyase_1"/>
</dbReference>
<name>A0AAN4YEP4_ASPOZ</name>
<dbReference type="InterPro" id="IPR011050">
    <property type="entry name" value="Pectin_lyase_fold/virulence"/>
</dbReference>
<dbReference type="SUPFAM" id="SSF51126">
    <property type="entry name" value="Pectin lyase-like"/>
    <property type="match status" value="1"/>
</dbReference>
<evidence type="ECO:0000256" key="4">
    <source>
        <dbReference type="ARBA" id="ARBA00022723"/>
    </source>
</evidence>
<evidence type="ECO:0000256" key="6">
    <source>
        <dbReference type="ARBA" id="ARBA00022837"/>
    </source>
</evidence>
<feature type="signal peptide" evidence="8">
    <location>
        <begin position="1"/>
        <end position="20"/>
    </location>
</feature>
<accession>A0AAN4YEP4</accession>
<dbReference type="PANTHER" id="PTHR42970:SF1">
    <property type="entry name" value="PECTATE LYASE C-RELATED"/>
    <property type="match status" value="1"/>
</dbReference>
<keyword evidence="6" id="KW-0106">Calcium</keyword>
<dbReference type="Proteomes" id="UP001165205">
    <property type="component" value="Unassembled WGS sequence"/>
</dbReference>
<keyword evidence="5 8" id="KW-0732">Signal</keyword>
<sequence>MGSLCRLVAVSASLFAVATAQIRVRLSPSTVNELAEPDFHTWNIENESQNASTTIDSLDLTLSSSADSDLEGNSYKYQYTRPVAHLGERVVNQGITTSRDNPGPITLTIQGLEAGEHTLLTWHNAWDSLDSTATVSVLVDGEDKTSAATSYVTFTVDSADQAVEIVYTPTSADGLVYLNGFEIDTPALKDQISFPSPPHREEHLELGDGKSITATWRAPSSGDSVTYNVYMGNASDTLEVVNEGLSETQVTLSVIKVTSLEDSEEPGTLRYALAVATGPRIVVFDVGGVITIDSRLTVSDRYVTVAGQTAPGKGIAIQGHPLGLSGASDVIFRHVRVRPGSSSNETVDGMGMAGSNYCILDRCSMVSCYTSQTAVHGD</sequence>
<evidence type="ECO:0000256" key="2">
    <source>
        <dbReference type="ARBA" id="ARBA00004613"/>
    </source>
</evidence>
<reference evidence="9" key="1">
    <citation type="submission" date="2023-04" db="EMBL/GenBank/DDBJ databases">
        <title>Aspergillus oryzae NBRC 4228.</title>
        <authorList>
            <person name="Ichikawa N."/>
            <person name="Sato H."/>
            <person name="Tonouchi N."/>
        </authorList>
    </citation>
    <scope>NUCLEOTIDE SEQUENCE</scope>
    <source>
        <strain evidence="9">NBRC 4228</strain>
    </source>
</reference>
<comment type="caution">
    <text evidence="9">The sequence shown here is derived from an EMBL/GenBank/DDBJ whole genome shotgun (WGS) entry which is preliminary data.</text>
</comment>
<feature type="chain" id="PRO_5043017243" evidence="8">
    <location>
        <begin position="21"/>
        <end position="378"/>
    </location>
</feature>
<dbReference type="EMBL" id="BSYA01000013">
    <property type="protein sequence ID" value="GMG24763.1"/>
    <property type="molecule type" value="Genomic_DNA"/>
</dbReference>
<keyword evidence="3" id="KW-0964">Secreted</keyword>
<proteinExistence type="predicted"/>
<comment type="subcellular location">
    <subcellularLocation>
        <location evidence="2">Secreted</location>
    </subcellularLocation>
</comment>
<keyword evidence="7" id="KW-0325">Glycoprotein</keyword>
<gene>
    <name evidence="9" type="ORF">Aory04_000194400</name>
</gene>
<dbReference type="GO" id="GO:0046872">
    <property type="term" value="F:metal ion binding"/>
    <property type="evidence" value="ECO:0007669"/>
    <property type="project" value="UniProtKB-KW"/>
</dbReference>
<evidence type="ECO:0000256" key="7">
    <source>
        <dbReference type="ARBA" id="ARBA00023180"/>
    </source>
</evidence>